<dbReference type="AlphaFoldDB" id="A0A6J4T3W9"/>
<organism evidence="2">
    <name type="scientific">uncultured Solirubrobacteraceae bacterium</name>
    <dbReference type="NCBI Taxonomy" id="1162706"/>
    <lineage>
        <taxon>Bacteria</taxon>
        <taxon>Bacillati</taxon>
        <taxon>Actinomycetota</taxon>
        <taxon>Thermoleophilia</taxon>
        <taxon>Solirubrobacterales</taxon>
        <taxon>Solirubrobacteraceae</taxon>
        <taxon>environmental samples</taxon>
    </lineage>
</organism>
<feature type="non-terminal residue" evidence="2">
    <location>
        <position position="253"/>
    </location>
</feature>
<feature type="non-terminal residue" evidence="2">
    <location>
        <position position="1"/>
    </location>
</feature>
<feature type="compositionally biased region" description="Basic and acidic residues" evidence="1">
    <location>
        <begin position="130"/>
        <end position="139"/>
    </location>
</feature>
<protein>
    <submittedName>
        <fullName evidence="2">3-oxoacyl-[acyl-carrier protein] reductase</fullName>
        <ecNumber evidence="2">1.1.1.100</ecNumber>
    </submittedName>
</protein>
<feature type="compositionally biased region" description="Basic residues" evidence="1">
    <location>
        <begin position="11"/>
        <end position="42"/>
    </location>
</feature>
<evidence type="ECO:0000256" key="1">
    <source>
        <dbReference type="SAM" id="MobiDB-lite"/>
    </source>
</evidence>
<reference evidence="2" key="1">
    <citation type="submission" date="2020-02" db="EMBL/GenBank/DDBJ databases">
        <authorList>
            <person name="Meier V. D."/>
        </authorList>
    </citation>
    <scope>NUCLEOTIDE SEQUENCE</scope>
    <source>
        <strain evidence="2">AVDCRST_MAG30</strain>
    </source>
</reference>
<feature type="region of interest" description="Disordered" evidence="1">
    <location>
        <begin position="1"/>
        <end position="253"/>
    </location>
</feature>
<keyword evidence="2" id="KW-0560">Oxidoreductase</keyword>
<feature type="compositionally biased region" description="Pro residues" evidence="1">
    <location>
        <begin position="1"/>
        <end position="10"/>
    </location>
</feature>
<feature type="compositionally biased region" description="Basic residues" evidence="1">
    <location>
        <begin position="74"/>
        <end position="89"/>
    </location>
</feature>
<evidence type="ECO:0000313" key="2">
    <source>
        <dbReference type="EMBL" id="CAA9512473.1"/>
    </source>
</evidence>
<proteinExistence type="predicted"/>
<sequence length="253" mass="28064">ARARPVPPRRPGGRRHRRLLRPGGRVRQRPGRGGRRRRRVRAARGAPGGDARAGRGARAPLPRRGRRRVEARGLHAGRRAGGRRARQGRHPREQRGDRHGGARDPRVAGRVPQGHRHQPQRVLLDGAGVRARDGAGVEHRQHRLRARLDHRGAAAGGVRREQGGDHRAHARPRAAVDGPQGHPRQRAGARVLPVGDDRPVPRGLPRPDDVADPRRARRRRQGAHGGARLPGRRRVELRDRRDAPGRRGHADDV</sequence>
<dbReference type="EMBL" id="CADCVS010000332">
    <property type="protein sequence ID" value="CAA9512473.1"/>
    <property type="molecule type" value="Genomic_DNA"/>
</dbReference>
<gene>
    <name evidence="2" type="ORF">AVDCRST_MAG30-2567</name>
</gene>
<dbReference type="GO" id="GO:0004316">
    <property type="term" value="F:3-oxoacyl-[acyl-carrier-protein] reductase (NADPH) activity"/>
    <property type="evidence" value="ECO:0007669"/>
    <property type="project" value="UniProtKB-EC"/>
</dbReference>
<feature type="compositionally biased region" description="Basic and acidic residues" evidence="1">
    <location>
        <begin position="233"/>
        <end position="253"/>
    </location>
</feature>
<feature type="compositionally biased region" description="Basic and acidic residues" evidence="1">
    <location>
        <begin position="195"/>
        <end position="214"/>
    </location>
</feature>
<dbReference type="EC" id="1.1.1.100" evidence="2"/>
<accession>A0A6J4T3W9</accession>
<feature type="compositionally biased region" description="Basic and acidic residues" evidence="1">
    <location>
        <begin position="146"/>
        <end position="167"/>
    </location>
</feature>
<name>A0A6J4T3W9_9ACTN</name>
<feature type="compositionally biased region" description="Basic and acidic residues" evidence="1">
    <location>
        <begin position="90"/>
        <end position="107"/>
    </location>
</feature>